<proteinExistence type="predicted"/>
<gene>
    <name evidence="2" type="ORF">LCGC14_2730960</name>
</gene>
<evidence type="ECO:0000313" key="2">
    <source>
        <dbReference type="EMBL" id="KKK89651.1"/>
    </source>
</evidence>
<name>A0A0F9BZ03_9ZZZZ</name>
<sequence>MNSITKKDSGNTESSDSDTNINRKIRDVVVNTSQKNDEEIENLCDDNLNTIKKVHAILLNCSNLSKKQKLEFCESERYFMKLYLKKLSDKTD</sequence>
<dbReference type="AlphaFoldDB" id="A0A0F9BZ03"/>
<feature type="region of interest" description="Disordered" evidence="1">
    <location>
        <begin position="1"/>
        <end position="25"/>
    </location>
</feature>
<protein>
    <submittedName>
        <fullName evidence="2">Uncharacterized protein</fullName>
    </submittedName>
</protein>
<reference evidence="2" key="1">
    <citation type="journal article" date="2015" name="Nature">
        <title>Complex archaea that bridge the gap between prokaryotes and eukaryotes.</title>
        <authorList>
            <person name="Spang A."/>
            <person name="Saw J.H."/>
            <person name="Jorgensen S.L."/>
            <person name="Zaremba-Niedzwiedzka K."/>
            <person name="Martijn J."/>
            <person name="Lind A.E."/>
            <person name="van Eijk R."/>
            <person name="Schleper C."/>
            <person name="Guy L."/>
            <person name="Ettema T.J."/>
        </authorList>
    </citation>
    <scope>NUCLEOTIDE SEQUENCE</scope>
</reference>
<evidence type="ECO:0000256" key="1">
    <source>
        <dbReference type="SAM" id="MobiDB-lite"/>
    </source>
</evidence>
<feature type="compositionally biased region" description="Polar residues" evidence="1">
    <location>
        <begin position="11"/>
        <end position="22"/>
    </location>
</feature>
<accession>A0A0F9BZ03</accession>
<feature type="compositionally biased region" description="Basic and acidic residues" evidence="1">
    <location>
        <begin position="1"/>
        <end position="10"/>
    </location>
</feature>
<organism evidence="2">
    <name type="scientific">marine sediment metagenome</name>
    <dbReference type="NCBI Taxonomy" id="412755"/>
    <lineage>
        <taxon>unclassified sequences</taxon>
        <taxon>metagenomes</taxon>
        <taxon>ecological metagenomes</taxon>
    </lineage>
</organism>
<dbReference type="EMBL" id="LAZR01049437">
    <property type="protein sequence ID" value="KKK89651.1"/>
    <property type="molecule type" value="Genomic_DNA"/>
</dbReference>
<comment type="caution">
    <text evidence="2">The sequence shown here is derived from an EMBL/GenBank/DDBJ whole genome shotgun (WGS) entry which is preliminary data.</text>
</comment>